<dbReference type="InterPro" id="IPR002591">
    <property type="entry name" value="Phosphodiest/P_Trfase"/>
</dbReference>
<sequence length="461" mass="51560">MPQPLVIINVVGLTYEHLGQHTPHLTALAKAGTAAPAGGVFPAVTCTAQASMLTGSTATQHGIVGNGWYFRDTSEVRLWLQSNRLVQGTKLYEQLTSIDPGLTTAKMFWWYNMYAPVAFSMTPRPSYPADGRKIFDSYSHPTELRDDLQSKLGVFPLQSFWGPMAGIESSRWIATASIEVMKRYRPSLTLVYLPHLDYDLQRYGPHDPRIQIALREVDLEAGRVIEAARESGAEILVVSEYGITEVSKPVHINRVLREAGWLVARREPLGYETLDCGASKAFAVSDHQVAHVYVRDASDIPRVKKLLEQTDGIERVLDEAGKVELGIAHERAGELVAIAAPQAWFTYYFWLDDHLAPDYARTIDIHRKPGYDPTELLLDPQLKFPKLRIVRRLLQKKLGFRYYMDVIGLDASIVKGSHGRLATKGLEPAEGPVMIASRPDIYSENWSLLDVPRIARSLMGL</sequence>
<dbReference type="InterPro" id="IPR017850">
    <property type="entry name" value="Alkaline_phosphatase_core_sf"/>
</dbReference>
<evidence type="ECO:0000313" key="1">
    <source>
        <dbReference type="EMBL" id="ODA30844.1"/>
    </source>
</evidence>
<name>A0A1C3ECC9_9PLAN</name>
<dbReference type="CDD" id="cd16018">
    <property type="entry name" value="Enpp"/>
    <property type="match status" value="1"/>
</dbReference>
<gene>
    <name evidence="1" type="ORF">A6X21_05275</name>
</gene>
<dbReference type="GO" id="GO:0016787">
    <property type="term" value="F:hydrolase activity"/>
    <property type="evidence" value="ECO:0007669"/>
    <property type="project" value="UniProtKB-ARBA"/>
</dbReference>
<dbReference type="STRING" id="1841610.A6X21_05275"/>
<dbReference type="Pfam" id="PF01663">
    <property type="entry name" value="Phosphodiest"/>
    <property type="match status" value="1"/>
</dbReference>
<proteinExistence type="predicted"/>
<dbReference type="PANTHER" id="PTHR10151:SF120">
    <property type="entry name" value="BIS(5'-ADENOSYL)-TRIPHOSPHATASE"/>
    <property type="match status" value="1"/>
</dbReference>
<dbReference type="SUPFAM" id="SSF53649">
    <property type="entry name" value="Alkaline phosphatase-like"/>
    <property type="match status" value="1"/>
</dbReference>
<dbReference type="EMBL" id="LYDR01000099">
    <property type="protein sequence ID" value="ODA30844.1"/>
    <property type="molecule type" value="Genomic_DNA"/>
</dbReference>
<dbReference type="Gene3D" id="3.40.720.10">
    <property type="entry name" value="Alkaline Phosphatase, subunit A"/>
    <property type="match status" value="1"/>
</dbReference>
<accession>A0A1C3ECC9</accession>
<comment type="caution">
    <text evidence="1">The sequence shown here is derived from an EMBL/GenBank/DDBJ whole genome shotgun (WGS) entry which is preliminary data.</text>
</comment>
<dbReference type="PANTHER" id="PTHR10151">
    <property type="entry name" value="ECTONUCLEOTIDE PYROPHOSPHATASE/PHOSPHODIESTERASE"/>
    <property type="match status" value="1"/>
</dbReference>
<keyword evidence="2" id="KW-1185">Reference proteome</keyword>
<organism evidence="1 2">
    <name type="scientific">Planctopirus hydrillae</name>
    <dbReference type="NCBI Taxonomy" id="1841610"/>
    <lineage>
        <taxon>Bacteria</taxon>
        <taxon>Pseudomonadati</taxon>
        <taxon>Planctomycetota</taxon>
        <taxon>Planctomycetia</taxon>
        <taxon>Planctomycetales</taxon>
        <taxon>Planctomycetaceae</taxon>
        <taxon>Planctopirus</taxon>
    </lineage>
</organism>
<reference evidence="1 2" key="1">
    <citation type="submission" date="2016-05" db="EMBL/GenBank/DDBJ databases">
        <title>Genomic and physiological characterization of Planctopirus sp. isolated from fresh water lake.</title>
        <authorList>
            <person name="Subhash Y."/>
            <person name="Ramana C."/>
        </authorList>
    </citation>
    <scope>NUCLEOTIDE SEQUENCE [LARGE SCALE GENOMIC DNA]</scope>
    <source>
        <strain evidence="1 2">JC280</strain>
    </source>
</reference>
<dbReference type="OrthoDB" id="9771966at2"/>
<dbReference type="AlphaFoldDB" id="A0A1C3ECC9"/>
<protein>
    <submittedName>
        <fullName evidence="1">Phosphodiesterase</fullName>
    </submittedName>
</protein>
<dbReference type="RefSeq" id="WP_068848175.1">
    <property type="nucleotide sequence ID" value="NZ_LYDR01000099.1"/>
</dbReference>
<dbReference type="Proteomes" id="UP000094828">
    <property type="component" value="Unassembled WGS sequence"/>
</dbReference>
<evidence type="ECO:0000313" key="2">
    <source>
        <dbReference type="Proteomes" id="UP000094828"/>
    </source>
</evidence>